<accession>A0A5S3PID9</accession>
<organism evidence="1 2">
    <name type="scientific">Maribacter algarum</name>
    <name type="common">ex Zhang et al. 2020</name>
    <dbReference type="NCBI Taxonomy" id="2578118"/>
    <lineage>
        <taxon>Bacteria</taxon>
        <taxon>Pseudomonadati</taxon>
        <taxon>Bacteroidota</taxon>
        <taxon>Flavobacteriia</taxon>
        <taxon>Flavobacteriales</taxon>
        <taxon>Flavobacteriaceae</taxon>
        <taxon>Maribacter</taxon>
    </lineage>
</organism>
<dbReference type="AlphaFoldDB" id="A0A5S3PID9"/>
<dbReference type="InterPro" id="IPR042095">
    <property type="entry name" value="SUMF_sf"/>
</dbReference>
<protein>
    <submittedName>
        <fullName evidence="1">Uncharacterized protein</fullName>
    </submittedName>
</protein>
<dbReference type="Gene3D" id="3.90.1580.10">
    <property type="entry name" value="paralog of FGE (formylglycine-generating enzyme)"/>
    <property type="match status" value="1"/>
</dbReference>
<dbReference type="SUPFAM" id="SSF56436">
    <property type="entry name" value="C-type lectin-like"/>
    <property type="match status" value="1"/>
</dbReference>
<dbReference type="PROSITE" id="PS51257">
    <property type="entry name" value="PROKAR_LIPOPROTEIN"/>
    <property type="match status" value="1"/>
</dbReference>
<keyword evidence="2" id="KW-1185">Reference proteome</keyword>
<proteinExistence type="predicted"/>
<reference evidence="1 2" key="1">
    <citation type="submission" date="2019-05" db="EMBL/GenBank/DDBJ databases">
        <authorList>
            <person name="Zhang J.-Y."/>
            <person name="Feg X."/>
            <person name="Du Z.-J."/>
        </authorList>
    </citation>
    <scope>NUCLEOTIDE SEQUENCE [LARGE SCALE GENOMIC DNA]</scope>
    <source>
        <strain evidence="1 2">RZ26</strain>
    </source>
</reference>
<comment type="caution">
    <text evidence="1">The sequence shown here is derived from an EMBL/GenBank/DDBJ whole genome shotgun (WGS) entry which is preliminary data.</text>
</comment>
<evidence type="ECO:0000313" key="1">
    <source>
        <dbReference type="EMBL" id="TMM53169.1"/>
    </source>
</evidence>
<name>A0A5S3PID9_9FLAO</name>
<evidence type="ECO:0000313" key="2">
    <source>
        <dbReference type="Proteomes" id="UP000310314"/>
    </source>
</evidence>
<gene>
    <name evidence="1" type="ORF">FEE95_19050</name>
</gene>
<dbReference type="InterPro" id="IPR016187">
    <property type="entry name" value="CTDL_fold"/>
</dbReference>
<sequence length="207" mass="24339">MIYRITLILLFILLSSCDTTKYLMIDNRQYEVVTGPGLIFINENLYADETETTNVMYLEFIDWTEEIFGKNSIEFEQIQLDKSIWDNTEFSGKLNEQYFTQPHFAEYPVVGISLKQAELFSKWRTDRVAEILLIRKGLIKPEFTYSKDNYFTIEKYTNGNYDWIISKENILVPEYILPNKNEWELIAGKGSNLPKGIDSNLTENKKH</sequence>
<dbReference type="Proteomes" id="UP000310314">
    <property type="component" value="Unassembled WGS sequence"/>
</dbReference>
<dbReference type="OrthoDB" id="9768004at2"/>
<dbReference type="EMBL" id="VATY01000005">
    <property type="protein sequence ID" value="TMM53169.1"/>
    <property type="molecule type" value="Genomic_DNA"/>
</dbReference>